<feature type="domain" description="DNA polymerase alpha subunit B N-terminal" evidence="9">
    <location>
        <begin position="112"/>
        <end position="179"/>
    </location>
</feature>
<evidence type="ECO:0000313" key="11">
    <source>
        <dbReference type="EMBL" id="CAC5388772.1"/>
    </source>
</evidence>
<dbReference type="InterPro" id="IPR054300">
    <property type="entry name" value="OB_DPOA2"/>
</dbReference>
<name>A0A6J8BYL5_MYTCO</name>
<comment type="function">
    <text evidence="6">Accessory subunit of the DNA polymerase alpha complex (also known as the alpha DNA polymerase-primase complex) which plays an essential role in the initiation of DNA synthesis.</text>
</comment>
<dbReference type="OrthoDB" id="336885at2759"/>
<keyword evidence="12" id="KW-1185">Reference proteome</keyword>
<evidence type="ECO:0000259" key="8">
    <source>
        <dbReference type="Pfam" id="PF04042"/>
    </source>
</evidence>
<protein>
    <recommendedName>
        <fullName evidence="3 6">DNA polymerase alpha subunit B</fullName>
    </recommendedName>
</protein>
<keyword evidence="4 6" id="KW-0235">DNA replication</keyword>
<dbReference type="PANTHER" id="PTHR23061">
    <property type="entry name" value="DNA POLYMERASE 2 ALPHA 70 KDA SUBUNIT"/>
    <property type="match status" value="1"/>
</dbReference>
<feature type="region of interest" description="Disordered" evidence="7">
    <location>
        <begin position="220"/>
        <end position="246"/>
    </location>
</feature>
<gene>
    <name evidence="11" type="ORF">MCOR_24013</name>
</gene>
<comment type="subcellular location">
    <subcellularLocation>
        <location evidence="1 6">Nucleus</location>
    </subcellularLocation>
</comment>
<dbReference type="FunFam" id="3.60.21.60:FF:000004">
    <property type="entry name" value="DNA polymerase alpha subunit B"/>
    <property type="match status" value="1"/>
</dbReference>
<dbReference type="Pfam" id="PF08418">
    <property type="entry name" value="Pol_alpha_B_N"/>
    <property type="match status" value="1"/>
</dbReference>
<evidence type="ECO:0000259" key="9">
    <source>
        <dbReference type="Pfam" id="PF08418"/>
    </source>
</evidence>
<dbReference type="PIRSF" id="PIRSF018300">
    <property type="entry name" value="DNA_pol_alph_2"/>
    <property type="match status" value="1"/>
</dbReference>
<dbReference type="InterPro" id="IPR043034">
    <property type="entry name" value="DNA_pol_alpha_B_N_sf"/>
</dbReference>
<sequence length="708" mass="79445">MNTSQQRPPFPQTTTFNMNNNLHRTTFPQAPPVNLPPVPFYPWPWGPFNQLSNQNGFANYPLVETWSDSGKPVDNIPGFDFICNSTRKKHKRARRGSGGIALYVRSSIYKEEELDDEFSVFGYEFSSPQIVEKLQELCVQYNFGAEKIVTEWVAFANTHKGVQMTLDALDQLDRERLTKKGSKTPKTPARTNTIKQEYYDINTIQGGMDENEAENLYNAYSTTPSSKKGTNQQKRQLTPDNPPLKRFTNNVRSPMVPFSPASFSPAGVTPSMKFSSRTNAGHVVAHFGVTDNTKWQGHGQTSSIQLYDEEYKLTTSFKYMFQKLVEKAHVLNDTIHYMAEKLQSHYKIEELSHVAVPMQEPVTVAGRICCDANGKMNAKSVLLEGSRDTSMGKCIPLDLAELKQFSLFPGQLVAIDGINNTGQKLAVNKLYEGVAQSLPEIKVKTEPGSEKLSVLIAAGPFSTSDNLSYEPLNDLTKYISRDKPDVCILLGPFVDMKNEVIEKGNCKMSYDTIFNEQLKFIGTITKSVECQVIVVPSYRDVHHDYVYPQPPFDVKIPDFKHMHMMSDPCTVSINNIVFGITSTDILMHLGAEEISWNPPTSTDRLGRLAQHLITQHSYYPLYPPSDEVNIDYESLDNYGTLPVTPHVLILPSDLKQFIKELHGSLCINPGRVAKGQIGGSYARMMIDVNDVKTQSSIVQHTAAQVLRV</sequence>
<dbReference type="Gene3D" id="3.60.21.60">
    <property type="match status" value="1"/>
</dbReference>
<reference evidence="11 12" key="1">
    <citation type="submission" date="2020-06" db="EMBL/GenBank/DDBJ databases">
        <authorList>
            <person name="Li R."/>
            <person name="Bekaert M."/>
        </authorList>
    </citation>
    <scope>NUCLEOTIDE SEQUENCE [LARGE SCALE GENOMIC DNA]</scope>
    <source>
        <strain evidence="12">wild</strain>
    </source>
</reference>
<feature type="compositionally biased region" description="Polar residues" evidence="7">
    <location>
        <begin position="220"/>
        <end position="239"/>
    </location>
</feature>
<dbReference type="Proteomes" id="UP000507470">
    <property type="component" value="Unassembled WGS sequence"/>
</dbReference>
<evidence type="ECO:0000256" key="5">
    <source>
        <dbReference type="ARBA" id="ARBA00023242"/>
    </source>
</evidence>
<proteinExistence type="inferred from homology"/>
<evidence type="ECO:0000259" key="10">
    <source>
        <dbReference type="Pfam" id="PF22062"/>
    </source>
</evidence>
<dbReference type="GO" id="GO:0005658">
    <property type="term" value="C:alpha DNA polymerase:primase complex"/>
    <property type="evidence" value="ECO:0007669"/>
    <property type="project" value="TreeGrafter"/>
</dbReference>
<dbReference type="AlphaFoldDB" id="A0A6J8BYL5"/>
<accession>A0A6J8BYL5</accession>
<dbReference type="InterPro" id="IPR013627">
    <property type="entry name" value="Pol_alpha_B_N"/>
</dbReference>
<evidence type="ECO:0000313" key="12">
    <source>
        <dbReference type="Proteomes" id="UP000507470"/>
    </source>
</evidence>
<feature type="domain" description="DNA polymerase alpha/delta/epsilon subunit B" evidence="8">
    <location>
        <begin position="454"/>
        <end position="659"/>
    </location>
</feature>
<dbReference type="FunFam" id="3.60.21.60:FF:000003">
    <property type="entry name" value="DNA polymerase alpha subunit B"/>
    <property type="match status" value="1"/>
</dbReference>
<comment type="similarity">
    <text evidence="2 6">Belongs to the DNA polymerase alpha subunit B family.</text>
</comment>
<evidence type="ECO:0000256" key="4">
    <source>
        <dbReference type="ARBA" id="ARBA00022705"/>
    </source>
</evidence>
<organism evidence="11 12">
    <name type="scientific">Mytilus coruscus</name>
    <name type="common">Sea mussel</name>
    <dbReference type="NCBI Taxonomy" id="42192"/>
    <lineage>
        <taxon>Eukaryota</taxon>
        <taxon>Metazoa</taxon>
        <taxon>Spiralia</taxon>
        <taxon>Lophotrochozoa</taxon>
        <taxon>Mollusca</taxon>
        <taxon>Bivalvia</taxon>
        <taxon>Autobranchia</taxon>
        <taxon>Pteriomorphia</taxon>
        <taxon>Mytilida</taxon>
        <taxon>Mytiloidea</taxon>
        <taxon>Mytilidae</taxon>
        <taxon>Mytilinae</taxon>
        <taxon>Mytilus</taxon>
    </lineage>
</organism>
<keyword evidence="5 6" id="KW-0539">Nucleus</keyword>
<evidence type="ECO:0000256" key="2">
    <source>
        <dbReference type="ARBA" id="ARBA00007299"/>
    </source>
</evidence>
<dbReference type="Gene3D" id="1.10.8.530">
    <property type="entry name" value="DNA polymerase alpha-primase, subunit B, N-terminal domain"/>
    <property type="match status" value="1"/>
</dbReference>
<dbReference type="Pfam" id="PF04042">
    <property type="entry name" value="DNA_pol_E_B"/>
    <property type="match status" value="1"/>
</dbReference>
<dbReference type="Pfam" id="PF22062">
    <property type="entry name" value="OB_DPOA2"/>
    <property type="match status" value="1"/>
</dbReference>
<dbReference type="InterPro" id="IPR016722">
    <property type="entry name" value="DNA_pol_alpha_bsu"/>
</dbReference>
<evidence type="ECO:0000256" key="7">
    <source>
        <dbReference type="SAM" id="MobiDB-lite"/>
    </source>
</evidence>
<feature type="region of interest" description="Disordered" evidence="7">
    <location>
        <begin position="1"/>
        <end position="20"/>
    </location>
</feature>
<dbReference type="EMBL" id="CACVKT020004265">
    <property type="protein sequence ID" value="CAC5388772.1"/>
    <property type="molecule type" value="Genomic_DNA"/>
</dbReference>
<evidence type="ECO:0000256" key="1">
    <source>
        <dbReference type="ARBA" id="ARBA00004123"/>
    </source>
</evidence>
<evidence type="ECO:0000256" key="3">
    <source>
        <dbReference type="ARBA" id="ARBA00018596"/>
    </source>
</evidence>
<evidence type="ECO:0000256" key="6">
    <source>
        <dbReference type="PIRNR" id="PIRNR018300"/>
    </source>
</evidence>
<dbReference type="GO" id="GO:0006270">
    <property type="term" value="P:DNA replication initiation"/>
    <property type="evidence" value="ECO:0007669"/>
    <property type="project" value="TreeGrafter"/>
</dbReference>
<dbReference type="PANTHER" id="PTHR23061:SF12">
    <property type="entry name" value="DNA POLYMERASE ALPHA SUBUNIT B"/>
    <property type="match status" value="1"/>
</dbReference>
<feature type="domain" description="DNA polymerase alpha subunit B OB" evidence="10">
    <location>
        <begin position="329"/>
        <end position="433"/>
    </location>
</feature>
<dbReference type="GO" id="GO:0003677">
    <property type="term" value="F:DNA binding"/>
    <property type="evidence" value="ECO:0007669"/>
    <property type="project" value="InterPro"/>
</dbReference>
<dbReference type="InterPro" id="IPR007185">
    <property type="entry name" value="DNA_pol_a/d/e_bsu"/>
</dbReference>